<feature type="region of interest" description="Disordered" evidence="1">
    <location>
        <begin position="26"/>
        <end position="56"/>
    </location>
</feature>
<evidence type="ECO:0000256" key="2">
    <source>
        <dbReference type="SAM" id="SignalP"/>
    </source>
</evidence>
<feature type="compositionally biased region" description="Low complexity" evidence="1">
    <location>
        <begin position="34"/>
        <end position="44"/>
    </location>
</feature>
<sequence length="85" mass="8973">MVSVLVLFLLLMGLCMAVTVAAITQMSGPGPGRSPGVRGSSTGRGSRGPEVAGEGMDPALAELRLRYARGEVGREEFLQRKIDLE</sequence>
<dbReference type="AlphaFoldDB" id="A0A918XA86"/>
<keyword evidence="2" id="KW-0732">Signal</keyword>
<evidence type="ECO:0000313" key="3">
    <source>
        <dbReference type="EMBL" id="GHD19636.1"/>
    </source>
</evidence>
<evidence type="ECO:0000313" key="4">
    <source>
        <dbReference type="Proteomes" id="UP000654947"/>
    </source>
</evidence>
<dbReference type="EMBL" id="BMXL01000004">
    <property type="protein sequence ID" value="GHD19636.1"/>
    <property type="molecule type" value="Genomic_DNA"/>
</dbReference>
<keyword evidence="4" id="KW-1185">Reference proteome</keyword>
<name>A0A918XA86_9ACTN</name>
<reference evidence="3 4" key="1">
    <citation type="journal article" date="2014" name="Int. J. Syst. Evol. Microbiol.">
        <title>Complete genome sequence of Corynebacterium casei LMG S-19264T (=DSM 44701T), isolated from a smear-ripened cheese.</title>
        <authorList>
            <consortium name="US DOE Joint Genome Institute (JGI-PGF)"/>
            <person name="Walter F."/>
            <person name="Albersmeier A."/>
            <person name="Kalinowski J."/>
            <person name="Ruckert C."/>
        </authorList>
    </citation>
    <scope>NUCLEOTIDE SEQUENCE [LARGE SCALE GENOMIC DNA]</scope>
    <source>
        <strain evidence="3 4">KCTC 19473</strain>
    </source>
</reference>
<feature type="chain" id="PRO_5038644974" description="SHOCT domain-containing protein" evidence="2">
    <location>
        <begin position="18"/>
        <end position="85"/>
    </location>
</feature>
<dbReference type="Proteomes" id="UP000654947">
    <property type="component" value="Unassembled WGS sequence"/>
</dbReference>
<gene>
    <name evidence="3" type="ORF">GCM10007147_10700</name>
</gene>
<comment type="caution">
    <text evidence="3">The sequence shown here is derived from an EMBL/GenBank/DDBJ whole genome shotgun (WGS) entry which is preliminary data.</text>
</comment>
<feature type="signal peptide" evidence="2">
    <location>
        <begin position="1"/>
        <end position="17"/>
    </location>
</feature>
<evidence type="ECO:0008006" key="5">
    <source>
        <dbReference type="Google" id="ProtNLM"/>
    </source>
</evidence>
<protein>
    <recommendedName>
        <fullName evidence="5">SHOCT domain-containing protein</fullName>
    </recommendedName>
</protein>
<accession>A0A918XA86</accession>
<organism evidence="3 4">
    <name type="scientific">Nocardiopsis kunsanensis</name>
    <dbReference type="NCBI Taxonomy" id="141693"/>
    <lineage>
        <taxon>Bacteria</taxon>
        <taxon>Bacillati</taxon>
        <taxon>Actinomycetota</taxon>
        <taxon>Actinomycetes</taxon>
        <taxon>Streptosporangiales</taxon>
        <taxon>Nocardiopsidaceae</taxon>
        <taxon>Nocardiopsis</taxon>
    </lineage>
</organism>
<evidence type="ECO:0000256" key="1">
    <source>
        <dbReference type="SAM" id="MobiDB-lite"/>
    </source>
</evidence>
<proteinExistence type="predicted"/>